<evidence type="ECO:0000313" key="1">
    <source>
        <dbReference type="EMBL" id="CAI9775594.1"/>
    </source>
</evidence>
<keyword evidence="2" id="KW-1185">Reference proteome</keyword>
<evidence type="ECO:0000313" key="2">
    <source>
        <dbReference type="Proteomes" id="UP000834106"/>
    </source>
</evidence>
<proteinExistence type="predicted"/>
<organism evidence="1 2">
    <name type="scientific">Fraxinus pennsylvanica</name>
    <dbReference type="NCBI Taxonomy" id="56036"/>
    <lineage>
        <taxon>Eukaryota</taxon>
        <taxon>Viridiplantae</taxon>
        <taxon>Streptophyta</taxon>
        <taxon>Embryophyta</taxon>
        <taxon>Tracheophyta</taxon>
        <taxon>Spermatophyta</taxon>
        <taxon>Magnoliopsida</taxon>
        <taxon>eudicotyledons</taxon>
        <taxon>Gunneridae</taxon>
        <taxon>Pentapetalae</taxon>
        <taxon>asterids</taxon>
        <taxon>lamiids</taxon>
        <taxon>Lamiales</taxon>
        <taxon>Oleaceae</taxon>
        <taxon>Oleeae</taxon>
        <taxon>Fraxinus</taxon>
    </lineage>
</organism>
<protein>
    <submittedName>
        <fullName evidence="1">Uncharacterized protein</fullName>
    </submittedName>
</protein>
<accession>A0AAD1ZU32</accession>
<gene>
    <name evidence="1" type="ORF">FPE_LOCUS23024</name>
</gene>
<dbReference type="EMBL" id="OU503049">
    <property type="protein sequence ID" value="CAI9775594.1"/>
    <property type="molecule type" value="Genomic_DNA"/>
</dbReference>
<sequence length="163" mass="17712">MLVSNSNSSSNVYDYGLFSVQKSLSTARIFLTLVNEYLQGSRNLTIIAQRRNCRRRSGSRDAAAAVSLPFALQSRPSPAALGASAVGAPIAGLGPCLPTRPVPKKQASAAVGSAVPATNSKSEKLYPILSTENGSETFMGNLLWAIWLWRWLCVVVTGRWRWW</sequence>
<dbReference type="AlphaFoldDB" id="A0AAD1ZU32"/>
<name>A0AAD1ZU32_9LAMI</name>
<dbReference type="Proteomes" id="UP000834106">
    <property type="component" value="Chromosome 14"/>
</dbReference>
<reference evidence="1" key="1">
    <citation type="submission" date="2023-05" db="EMBL/GenBank/DDBJ databases">
        <authorList>
            <person name="Huff M."/>
        </authorList>
    </citation>
    <scope>NUCLEOTIDE SEQUENCE</scope>
</reference>